<proteinExistence type="predicted"/>
<organism evidence="2 3">
    <name type="scientific">Rhodovulum marinum</name>
    <dbReference type="NCBI Taxonomy" id="320662"/>
    <lineage>
        <taxon>Bacteria</taxon>
        <taxon>Pseudomonadati</taxon>
        <taxon>Pseudomonadota</taxon>
        <taxon>Alphaproteobacteria</taxon>
        <taxon>Rhodobacterales</taxon>
        <taxon>Paracoccaceae</taxon>
        <taxon>Rhodovulum</taxon>
    </lineage>
</organism>
<keyword evidence="1" id="KW-0472">Membrane</keyword>
<keyword evidence="1" id="KW-1133">Transmembrane helix</keyword>
<reference evidence="2 3" key="1">
    <citation type="submission" date="2019-03" db="EMBL/GenBank/DDBJ databases">
        <title>Genomic Encyclopedia of Type Strains, Phase IV (KMG-IV): sequencing the most valuable type-strain genomes for metagenomic binning, comparative biology and taxonomic classification.</title>
        <authorList>
            <person name="Goeker M."/>
        </authorList>
    </citation>
    <scope>NUCLEOTIDE SEQUENCE [LARGE SCALE GENOMIC DNA]</scope>
    <source>
        <strain evidence="2 3">DSM 18063</strain>
    </source>
</reference>
<comment type="caution">
    <text evidence="2">The sequence shown here is derived from an EMBL/GenBank/DDBJ whole genome shotgun (WGS) entry which is preliminary data.</text>
</comment>
<evidence type="ECO:0000313" key="2">
    <source>
        <dbReference type="EMBL" id="TCP42412.1"/>
    </source>
</evidence>
<protein>
    <submittedName>
        <fullName evidence="2">Uncharacterized protein</fullName>
    </submittedName>
</protein>
<keyword evidence="1" id="KW-0812">Transmembrane</keyword>
<keyword evidence="3" id="KW-1185">Reference proteome</keyword>
<sequence length="72" mass="7239">MAIAFVLFSILTGGVSAGMAAIAWDAGLVGTLLAYWVGGMAGAMALITLAALRPEPSAQPARNRSNASHAPI</sequence>
<evidence type="ECO:0000313" key="3">
    <source>
        <dbReference type="Proteomes" id="UP000294835"/>
    </source>
</evidence>
<dbReference type="RefSeq" id="WP_132461539.1">
    <property type="nucleotide sequence ID" value="NZ_SLXP01000003.1"/>
</dbReference>
<dbReference type="EMBL" id="SLXP01000003">
    <property type="protein sequence ID" value="TCP42412.1"/>
    <property type="molecule type" value="Genomic_DNA"/>
</dbReference>
<feature type="transmembrane region" description="Helical" evidence="1">
    <location>
        <begin position="33"/>
        <end position="52"/>
    </location>
</feature>
<dbReference type="OrthoDB" id="7875068at2"/>
<evidence type="ECO:0000256" key="1">
    <source>
        <dbReference type="SAM" id="Phobius"/>
    </source>
</evidence>
<accession>A0A4R2Q1C0</accession>
<name>A0A4R2Q1C0_9RHOB</name>
<dbReference type="Proteomes" id="UP000294835">
    <property type="component" value="Unassembled WGS sequence"/>
</dbReference>
<dbReference type="AlphaFoldDB" id="A0A4R2Q1C0"/>
<gene>
    <name evidence="2" type="ORF">EV662_103323</name>
</gene>